<dbReference type="PANTHER" id="PTHR43420">
    <property type="entry name" value="ACETYLTRANSFERASE"/>
    <property type="match status" value="1"/>
</dbReference>
<evidence type="ECO:0000313" key="5">
    <source>
        <dbReference type="Proteomes" id="UP000322214"/>
    </source>
</evidence>
<name>A0A5B9P784_9BACT</name>
<dbReference type="Pfam" id="PF00583">
    <property type="entry name" value="Acetyltransf_1"/>
    <property type="match status" value="1"/>
</dbReference>
<evidence type="ECO:0000256" key="2">
    <source>
        <dbReference type="ARBA" id="ARBA00023315"/>
    </source>
</evidence>
<dbReference type="OrthoDB" id="9792929at2"/>
<dbReference type="InterPro" id="IPR050680">
    <property type="entry name" value="YpeA/RimI_acetyltransf"/>
</dbReference>
<dbReference type="Proteomes" id="UP000322214">
    <property type="component" value="Chromosome"/>
</dbReference>
<dbReference type="InterPro" id="IPR000182">
    <property type="entry name" value="GNAT_dom"/>
</dbReference>
<dbReference type="CDD" id="cd04301">
    <property type="entry name" value="NAT_SF"/>
    <property type="match status" value="1"/>
</dbReference>
<evidence type="ECO:0000313" key="4">
    <source>
        <dbReference type="EMBL" id="QEG22497.1"/>
    </source>
</evidence>
<dbReference type="KEGG" id="mff:MFFC18_23780"/>
<dbReference type="EMBL" id="CP042912">
    <property type="protein sequence ID" value="QEG22497.1"/>
    <property type="molecule type" value="Genomic_DNA"/>
</dbReference>
<dbReference type="GO" id="GO:0016747">
    <property type="term" value="F:acyltransferase activity, transferring groups other than amino-acyl groups"/>
    <property type="evidence" value="ECO:0007669"/>
    <property type="project" value="InterPro"/>
</dbReference>
<dbReference type="Gene3D" id="3.40.630.30">
    <property type="match status" value="1"/>
</dbReference>
<gene>
    <name evidence="4" type="ORF">MFFC18_23780</name>
</gene>
<evidence type="ECO:0000259" key="3">
    <source>
        <dbReference type="PROSITE" id="PS51186"/>
    </source>
</evidence>
<sequence length="161" mass="17736">MSVEIQNVDFNDSEQSQQFLMLMDQYACDPMGGGKPLGPVVRDTLVEELQKQSSFNAAIAYVDGQPAGLVNYIEGFSTFAAKPLINIHDLAVHSDFRGRGLSHQLLAFVEKEAEKLGCCKLTLEVLAENLIAKNSYGKFGFEPYQLSEAGGPAQFWQKKLS</sequence>
<keyword evidence="1 4" id="KW-0808">Transferase</keyword>
<dbReference type="AlphaFoldDB" id="A0A5B9P784"/>
<protein>
    <submittedName>
        <fullName evidence="4">Putative acetyltransferase</fullName>
    </submittedName>
</protein>
<keyword evidence="5" id="KW-1185">Reference proteome</keyword>
<keyword evidence="2" id="KW-0012">Acyltransferase</keyword>
<reference evidence="4 5" key="1">
    <citation type="submission" date="2019-08" db="EMBL/GenBank/DDBJ databases">
        <title>Deep-cultivation of Planctomycetes and their phenomic and genomic characterization uncovers novel biology.</title>
        <authorList>
            <person name="Wiegand S."/>
            <person name="Jogler M."/>
            <person name="Boedeker C."/>
            <person name="Pinto D."/>
            <person name="Vollmers J."/>
            <person name="Rivas-Marin E."/>
            <person name="Kohn T."/>
            <person name="Peeters S.H."/>
            <person name="Heuer A."/>
            <person name="Rast P."/>
            <person name="Oberbeckmann S."/>
            <person name="Bunk B."/>
            <person name="Jeske O."/>
            <person name="Meyerdierks A."/>
            <person name="Storesund J.E."/>
            <person name="Kallscheuer N."/>
            <person name="Luecker S."/>
            <person name="Lage O.M."/>
            <person name="Pohl T."/>
            <person name="Merkel B.J."/>
            <person name="Hornburger P."/>
            <person name="Mueller R.-W."/>
            <person name="Bruemmer F."/>
            <person name="Labrenz M."/>
            <person name="Spormann A.M."/>
            <person name="Op den Camp H."/>
            <person name="Overmann J."/>
            <person name="Amann R."/>
            <person name="Jetten M.S.M."/>
            <person name="Mascher T."/>
            <person name="Medema M.H."/>
            <person name="Devos D.P."/>
            <person name="Kaster A.-K."/>
            <person name="Ovreas L."/>
            <person name="Rohde M."/>
            <person name="Galperin M.Y."/>
            <person name="Jogler C."/>
        </authorList>
    </citation>
    <scope>NUCLEOTIDE SEQUENCE [LARGE SCALE GENOMIC DNA]</scope>
    <source>
        <strain evidence="4 5">FC18</strain>
    </source>
</reference>
<dbReference type="STRING" id="980251.GCA_001642875_04817"/>
<dbReference type="PROSITE" id="PS51186">
    <property type="entry name" value="GNAT"/>
    <property type="match status" value="1"/>
</dbReference>
<feature type="domain" description="N-acetyltransferase" evidence="3">
    <location>
        <begin position="3"/>
        <end position="161"/>
    </location>
</feature>
<organism evidence="4 5">
    <name type="scientific">Mariniblastus fucicola</name>
    <dbReference type="NCBI Taxonomy" id="980251"/>
    <lineage>
        <taxon>Bacteria</taxon>
        <taxon>Pseudomonadati</taxon>
        <taxon>Planctomycetota</taxon>
        <taxon>Planctomycetia</taxon>
        <taxon>Pirellulales</taxon>
        <taxon>Pirellulaceae</taxon>
        <taxon>Mariniblastus</taxon>
    </lineage>
</organism>
<dbReference type="RefSeq" id="WP_075086485.1">
    <property type="nucleotide sequence ID" value="NZ_CP042912.1"/>
</dbReference>
<evidence type="ECO:0000256" key="1">
    <source>
        <dbReference type="ARBA" id="ARBA00022679"/>
    </source>
</evidence>
<proteinExistence type="predicted"/>
<accession>A0A5B9P784</accession>
<dbReference type="InterPro" id="IPR016181">
    <property type="entry name" value="Acyl_CoA_acyltransferase"/>
</dbReference>
<dbReference type="SUPFAM" id="SSF55729">
    <property type="entry name" value="Acyl-CoA N-acyltransferases (Nat)"/>
    <property type="match status" value="1"/>
</dbReference>